<gene>
    <name evidence="9" type="ORF">SPPG_01348</name>
</gene>
<evidence type="ECO:0000313" key="10">
    <source>
        <dbReference type="Proteomes" id="UP000053201"/>
    </source>
</evidence>
<feature type="domain" description="RPAP1 C-terminal" evidence="6">
    <location>
        <begin position="316"/>
        <end position="379"/>
    </location>
</feature>
<evidence type="ECO:0000259" key="6">
    <source>
        <dbReference type="Pfam" id="PF08620"/>
    </source>
</evidence>
<sequence>MFRGVERPSPQDDEDTLLQLQESFVGGRQPAAKSLRIAGTGKPIKDPAKSARLTTAADNGKKRSIFAERRAREQGAQDVAESKEASEIPRLHREVVSADALFGEVMSDVHERSPDPPSMMAPTGPHPSAGFPTVVHRSQRLKQIRACSTRITESVHQRSHFNEFLSLEGGDESPDIHGQNLQTLQSMSAQEIEEAQAEIREKLDPSLIQMLLQRANQKYGRDESHVEDLVEPPVVSQQPCLGQAREHSSVRSAGGRSELTAPDLSTSMKDNINLRNPKSFIETWIPADKAEHEKLEWIGFMEDDIVDNSAVTNAAELRFDLSGRIIERGTQIPVHRGLHHHGVDPETPGYTLDELLHLSRSTVQAQRAASVRVLGAIIADIYAGAYGKARGIALIWHSLRANVLLHLRFALDDSHETVVTNSLAALAASVGTGSLTDNDEEQCWDQVLLTRLSYRAYAISVSNQADFKSRASGREPSSEKIDHDGSIGSVIQLIRRDAILGLISTDILARFRYLLQSRNLPAEAVNDILQILIRICRHSHAAAVQIAECPGLVDVVHNKFLRGPWPSISKSQSTASLNAVKLLRLLCQSGRDIAESLIRFHIVVDAMKFIMLAPDQLTDSSRELSWYLQAEVWSLLGVLFSYGLCIQLFNDYHSAILSCALKLFGSEVPEASPSTPTAIARSQILLLRMITAFLKSAEGMSDTCPPNHALRPFADLVLKKVLAGQRERNASGNLLHSAAFDMLALYGKQVLADPTDDGFNFIQEATSIMDYIRCTPMPNFSVARSSIEVIANQVPVATPPLGQHLVGLQNKPRTSIATAMLELNAYFEYGCSLMTLCSSFVGIGREWDEFVSEQLSTDQVLGWVTGTAESLDRIAVHSDILRWFLPGRGMLLCSWLLASEILQSHGTVNYSMDGIYGCAVALAALPELLPGEECVASKLLNRFILHPRVQNTLIAMDESLVQVETQELAPQRLQEFLDYGLYDNASLKRSEGLFGREARGLDSLILDEQEGNASLPVRLDWIMSPFGLLLAESKKFGHLLIGAKREQKNREDANDLVAECLALGERVDRIVRPQWYMTRLPDPVKIARLMCIFLLPSSTDEEMFRRTDINKLLSSGLLRYGTRSHRWNDSELDEACGGSGKFFQLYQELVEHYSAVSFGDEVFARYLLLPLAMHYPSDYRELFWDHLRELLHLFTMEKSQLPTADDAAQFYYPYETEERVLLLYASALASGKVTSSSTPFLYDVAVHHLSAALADESPESVGVRFKKRSVQLAASKIAKDILDDIVWRARSDGNGRTVECAK</sequence>
<dbReference type="eggNOG" id="KOG4732">
    <property type="taxonomic scope" value="Eukaryota"/>
</dbReference>
<dbReference type="OrthoDB" id="348201at2759"/>
<dbReference type="InterPro" id="IPR039913">
    <property type="entry name" value="RPAP1/Rba50"/>
</dbReference>
<dbReference type="GeneID" id="27685016"/>
<dbReference type="RefSeq" id="XP_016611933.1">
    <property type="nucleotide sequence ID" value="XM_016749667.1"/>
</dbReference>
<organism evidence="9 10">
    <name type="scientific">Spizellomyces punctatus (strain DAOM BR117)</name>
    <dbReference type="NCBI Taxonomy" id="645134"/>
    <lineage>
        <taxon>Eukaryota</taxon>
        <taxon>Fungi</taxon>
        <taxon>Fungi incertae sedis</taxon>
        <taxon>Chytridiomycota</taxon>
        <taxon>Chytridiomycota incertae sedis</taxon>
        <taxon>Chytridiomycetes</taxon>
        <taxon>Spizellomycetales</taxon>
        <taxon>Spizellomycetaceae</taxon>
        <taxon>Spizellomyces</taxon>
    </lineage>
</organism>
<reference evidence="9 10" key="1">
    <citation type="submission" date="2009-08" db="EMBL/GenBank/DDBJ databases">
        <title>The Genome Sequence of Spizellomyces punctatus strain DAOM BR117.</title>
        <authorList>
            <consortium name="The Broad Institute Genome Sequencing Platform"/>
            <person name="Russ C."/>
            <person name="Cuomo C."/>
            <person name="Shea T."/>
            <person name="Young S.K."/>
            <person name="Zeng Q."/>
            <person name="Koehrsen M."/>
            <person name="Haas B."/>
            <person name="Borodovsky M."/>
            <person name="Guigo R."/>
            <person name="Alvarado L."/>
            <person name="Berlin A."/>
            <person name="Bochicchio J."/>
            <person name="Borenstein D."/>
            <person name="Chapman S."/>
            <person name="Chen Z."/>
            <person name="Engels R."/>
            <person name="Freedman E."/>
            <person name="Gellesch M."/>
            <person name="Goldberg J."/>
            <person name="Griggs A."/>
            <person name="Gujja S."/>
            <person name="Heiman D."/>
            <person name="Hepburn T."/>
            <person name="Howarth C."/>
            <person name="Jen D."/>
            <person name="Larson L."/>
            <person name="Lewis B."/>
            <person name="Mehta T."/>
            <person name="Park D."/>
            <person name="Pearson M."/>
            <person name="Roberts A."/>
            <person name="Saif S."/>
            <person name="Shenoy N."/>
            <person name="Sisk P."/>
            <person name="Stolte C."/>
            <person name="Sykes S."/>
            <person name="Thomson T."/>
            <person name="Walk T."/>
            <person name="White J."/>
            <person name="Yandava C."/>
            <person name="Burger G."/>
            <person name="Gray M.W."/>
            <person name="Holland P.W.H."/>
            <person name="King N."/>
            <person name="Lang F.B.F."/>
            <person name="Roger A.J."/>
            <person name="Ruiz-Trillo I."/>
            <person name="Lander E."/>
            <person name="Nusbaum C."/>
        </authorList>
    </citation>
    <scope>NUCLEOTIDE SEQUENCE [LARGE SCALE GENOMIC DNA]</scope>
    <source>
        <strain evidence="9 10">DAOM BR117</strain>
    </source>
</reference>
<keyword evidence="3" id="KW-0804">Transcription</keyword>
<evidence type="ECO:0000256" key="3">
    <source>
        <dbReference type="ARBA" id="ARBA00023163"/>
    </source>
</evidence>
<keyword evidence="4" id="KW-0539">Nucleus</keyword>
<dbReference type="Pfam" id="PF25766">
    <property type="entry name" value="TPR_RPAP1"/>
    <property type="match status" value="1"/>
</dbReference>
<dbReference type="PANTHER" id="PTHR21483:SF18">
    <property type="entry name" value="RNA POLYMERASE II-ASSOCIATED PROTEIN 1"/>
    <property type="match status" value="1"/>
</dbReference>
<evidence type="ECO:0008006" key="11">
    <source>
        <dbReference type="Google" id="ProtNLM"/>
    </source>
</evidence>
<accession>A0A0L0HSP0</accession>
<keyword evidence="10" id="KW-1185">Reference proteome</keyword>
<feature type="domain" description="RPAP1 N-terminal" evidence="7">
    <location>
        <begin position="175"/>
        <end position="218"/>
    </location>
</feature>
<dbReference type="Pfam" id="PF08621">
    <property type="entry name" value="RPAP1_N"/>
    <property type="match status" value="1"/>
</dbReference>
<evidence type="ECO:0000256" key="2">
    <source>
        <dbReference type="ARBA" id="ARBA00009953"/>
    </source>
</evidence>
<dbReference type="OMA" id="KYFLQCV"/>
<dbReference type="VEuPathDB" id="FungiDB:SPPG_01348"/>
<protein>
    <recommendedName>
        <fullName evidence="11">RNA polymerase II-associated protein 1 C-terminal domain-containing protein</fullName>
    </recommendedName>
</protein>
<evidence type="ECO:0000259" key="8">
    <source>
        <dbReference type="Pfam" id="PF25766"/>
    </source>
</evidence>
<dbReference type="InterPro" id="IPR013929">
    <property type="entry name" value="RPAP1_C"/>
</dbReference>
<feature type="region of interest" description="Disordered" evidence="5">
    <location>
        <begin position="238"/>
        <end position="264"/>
    </location>
</feature>
<dbReference type="InterPro" id="IPR016024">
    <property type="entry name" value="ARM-type_fold"/>
</dbReference>
<dbReference type="GO" id="GO:0006366">
    <property type="term" value="P:transcription by RNA polymerase II"/>
    <property type="evidence" value="ECO:0007669"/>
    <property type="project" value="InterPro"/>
</dbReference>
<feature type="compositionally biased region" description="Basic and acidic residues" evidence="5">
    <location>
        <begin position="59"/>
        <end position="86"/>
    </location>
</feature>
<evidence type="ECO:0000313" key="9">
    <source>
        <dbReference type="EMBL" id="KND03894.1"/>
    </source>
</evidence>
<dbReference type="eggNOG" id="KOG1894">
    <property type="taxonomic scope" value="Eukaryota"/>
</dbReference>
<comment type="similarity">
    <text evidence="2">Belongs to the RPAP1 family.</text>
</comment>
<dbReference type="PANTHER" id="PTHR21483">
    <property type="entry name" value="RNA POLYMERASE II-ASSOCIATED PROTEIN 1"/>
    <property type="match status" value="1"/>
</dbReference>
<evidence type="ECO:0000256" key="1">
    <source>
        <dbReference type="ARBA" id="ARBA00004123"/>
    </source>
</evidence>
<dbReference type="InterPro" id="IPR013930">
    <property type="entry name" value="RPAP1_N"/>
</dbReference>
<dbReference type="EMBL" id="KQ257451">
    <property type="protein sequence ID" value="KND03894.1"/>
    <property type="molecule type" value="Genomic_DNA"/>
</dbReference>
<feature type="region of interest" description="Disordered" evidence="5">
    <location>
        <begin position="28"/>
        <end position="86"/>
    </location>
</feature>
<dbReference type="STRING" id="645134.A0A0L0HSP0"/>
<evidence type="ECO:0000256" key="4">
    <source>
        <dbReference type="ARBA" id="ARBA00023242"/>
    </source>
</evidence>
<evidence type="ECO:0000259" key="7">
    <source>
        <dbReference type="Pfam" id="PF08621"/>
    </source>
</evidence>
<evidence type="ECO:0000256" key="5">
    <source>
        <dbReference type="SAM" id="MobiDB-lite"/>
    </source>
</evidence>
<name>A0A0L0HSP0_SPIPD</name>
<dbReference type="Proteomes" id="UP000053201">
    <property type="component" value="Unassembled WGS sequence"/>
</dbReference>
<dbReference type="SUPFAM" id="SSF48371">
    <property type="entry name" value="ARM repeat"/>
    <property type="match status" value="1"/>
</dbReference>
<comment type="subcellular location">
    <subcellularLocation>
        <location evidence="1">Nucleus</location>
    </subcellularLocation>
</comment>
<feature type="domain" description="RPAP1/MINIYO-like TPR repeats" evidence="8">
    <location>
        <begin position="1044"/>
        <end position="1253"/>
    </location>
</feature>
<proteinExistence type="inferred from homology"/>
<dbReference type="InterPro" id="IPR057989">
    <property type="entry name" value="TPR_RPAP1/MINIYO-like"/>
</dbReference>
<dbReference type="Pfam" id="PF08620">
    <property type="entry name" value="RPAP1_C"/>
    <property type="match status" value="1"/>
</dbReference>
<dbReference type="InParanoid" id="A0A0L0HSP0"/>